<name>A0AAN6PQR9_9PEZI</name>
<feature type="compositionally biased region" description="Low complexity" evidence="1">
    <location>
        <begin position="298"/>
        <end position="310"/>
    </location>
</feature>
<feature type="compositionally biased region" description="Polar residues" evidence="1">
    <location>
        <begin position="286"/>
        <end position="297"/>
    </location>
</feature>
<feature type="compositionally biased region" description="Basic and acidic residues" evidence="1">
    <location>
        <begin position="354"/>
        <end position="364"/>
    </location>
</feature>
<feature type="compositionally biased region" description="Polar residues" evidence="1">
    <location>
        <begin position="752"/>
        <end position="766"/>
    </location>
</feature>
<dbReference type="EMBL" id="MU863751">
    <property type="protein sequence ID" value="KAK4095988.1"/>
    <property type="molecule type" value="Genomic_DNA"/>
</dbReference>
<protein>
    <recommendedName>
        <fullName evidence="4">SH3 domain-containing protein</fullName>
    </recommendedName>
</protein>
<reference evidence="2" key="2">
    <citation type="submission" date="2023-05" db="EMBL/GenBank/DDBJ databases">
        <authorList>
            <consortium name="Lawrence Berkeley National Laboratory"/>
            <person name="Steindorff A."/>
            <person name="Hensen N."/>
            <person name="Bonometti L."/>
            <person name="Westerberg I."/>
            <person name="Brannstrom I.O."/>
            <person name="Guillou S."/>
            <person name="Cros-Aarteil S."/>
            <person name="Calhoun S."/>
            <person name="Haridas S."/>
            <person name="Kuo A."/>
            <person name="Mondo S."/>
            <person name="Pangilinan J."/>
            <person name="Riley R."/>
            <person name="Labutti K."/>
            <person name="Andreopoulos B."/>
            <person name="Lipzen A."/>
            <person name="Chen C."/>
            <person name="Yanf M."/>
            <person name="Daum C."/>
            <person name="Ng V."/>
            <person name="Clum A."/>
            <person name="Ohm R."/>
            <person name="Martin F."/>
            <person name="Silar P."/>
            <person name="Natvig D."/>
            <person name="Lalanne C."/>
            <person name="Gautier V."/>
            <person name="Ament-Velasquez S.L."/>
            <person name="Kruys A."/>
            <person name="Hutchinson M.I."/>
            <person name="Powell A.J."/>
            <person name="Barry K."/>
            <person name="Miller A.N."/>
            <person name="Grigoriev I.V."/>
            <person name="Debuchy R."/>
            <person name="Gladieux P."/>
            <person name="Thoren M.H."/>
            <person name="Johannesson H."/>
        </authorList>
    </citation>
    <scope>NUCLEOTIDE SEQUENCE</scope>
    <source>
        <strain evidence="2">CBS 757.83</strain>
    </source>
</reference>
<evidence type="ECO:0000313" key="3">
    <source>
        <dbReference type="Proteomes" id="UP001305647"/>
    </source>
</evidence>
<feature type="compositionally biased region" description="Polar residues" evidence="1">
    <location>
        <begin position="332"/>
        <end position="345"/>
    </location>
</feature>
<feature type="region of interest" description="Disordered" evidence="1">
    <location>
        <begin position="727"/>
        <end position="766"/>
    </location>
</feature>
<evidence type="ECO:0000313" key="2">
    <source>
        <dbReference type="EMBL" id="KAK4095988.1"/>
    </source>
</evidence>
<dbReference type="Gene3D" id="2.30.30.40">
    <property type="entry name" value="SH3 Domains"/>
    <property type="match status" value="1"/>
</dbReference>
<evidence type="ECO:0000256" key="1">
    <source>
        <dbReference type="SAM" id="MobiDB-lite"/>
    </source>
</evidence>
<comment type="caution">
    <text evidence="2">The sequence shown here is derived from an EMBL/GenBank/DDBJ whole genome shotgun (WGS) entry which is preliminary data.</text>
</comment>
<evidence type="ECO:0008006" key="4">
    <source>
        <dbReference type="Google" id="ProtNLM"/>
    </source>
</evidence>
<dbReference type="AlphaFoldDB" id="A0AAN6PQR9"/>
<feature type="region of interest" description="Disordered" evidence="1">
    <location>
        <begin position="141"/>
        <end position="208"/>
    </location>
</feature>
<feature type="compositionally biased region" description="Low complexity" evidence="1">
    <location>
        <begin position="159"/>
        <end position="172"/>
    </location>
</feature>
<sequence>MAVDAEDLLIRPFRDVVAAGTVALTNASTHAAQESPAPADNADRMARAAQAIVREGERALHKVQLVWNDQAGKHGDSFGDMMVQQASIEKRRLQLEDLLWDFDDFTLPADFDQARYGALQAATKALALDIIETARRIKPASDVPTVPQGGFPPLPPLPTRAGPGSRPPSARSLRPRALSRPKQAQDDVVPPHEASDPMPQSPRTVPRTSAGAVDYMNYLAEDSLAVAAKRTFRNQSVLSQESSQPCRTDPTRDAFTPPASPGSDPVNLRFHDLTLNTAVRPRTIDSAPSPSTTHTRTSVMSQASSSSSSALLGSLDSLVIPEDSTELDRSSTQDTRPPANSNAASQDMLGVQDMLRESGHPSEHRKSRPTTPRIPDLGIRADSTYYKLKGLCKGATRFRKDGHWDSIKLTNEYEYGAGGGSIGAGDMMRASDGITVPFQYETTKVGACGDCGYAHDLDEVELDKSSKPEAIRTSDAGPRYRLRLLFKSHLRQGSSTETHYACLWCVQAGAVTREGDATVFRSAEELLRHLARHAQPLTSLPGVTVVYGRPLPDSAPQDFDLHLPESPAPVPMPENVARQATAIAVKDHYRRPGRSKLEKPPKYDADMLEFMEGARIIGVIFPEKWGGKYCLGRHDGEFGAFPAKAIELRPPQESEIPVGGESGMSVTTRWKWQPPATVGTPWLAFGKNEVITNVQCLYADYWCWSGTNSKGKTGVFPQSYIDLETLRGQDSTASSKKQSRSRSLFGSRPKGDSTSKGSGHRNSVAS</sequence>
<keyword evidence="3" id="KW-1185">Reference proteome</keyword>
<accession>A0AAN6PQR9</accession>
<dbReference type="Proteomes" id="UP001305647">
    <property type="component" value="Unassembled WGS sequence"/>
</dbReference>
<reference evidence="2" key="1">
    <citation type="journal article" date="2023" name="Mol. Phylogenet. Evol.">
        <title>Genome-scale phylogeny and comparative genomics of the fungal order Sordariales.</title>
        <authorList>
            <person name="Hensen N."/>
            <person name="Bonometti L."/>
            <person name="Westerberg I."/>
            <person name="Brannstrom I.O."/>
            <person name="Guillou S."/>
            <person name="Cros-Aarteil S."/>
            <person name="Calhoun S."/>
            <person name="Haridas S."/>
            <person name="Kuo A."/>
            <person name="Mondo S."/>
            <person name="Pangilinan J."/>
            <person name="Riley R."/>
            <person name="LaButti K."/>
            <person name="Andreopoulos B."/>
            <person name="Lipzen A."/>
            <person name="Chen C."/>
            <person name="Yan M."/>
            <person name="Daum C."/>
            <person name="Ng V."/>
            <person name="Clum A."/>
            <person name="Steindorff A."/>
            <person name="Ohm R.A."/>
            <person name="Martin F."/>
            <person name="Silar P."/>
            <person name="Natvig D.O."/>
            <person name="Lalanne C."/>
            <person name="Gautier V."/>
            <person name="Ament-Velasquez S.L."/>
            <person name="Kruys A."/>
            <person name="Hutchinson M.I."/>
            <person name="Powell A.J."/>
            <person name="Barry K."/>
            <person name="Miller A.N."/>
            <person name="Grigoriev I.V."/>
            <person name="Debuchy R."/>
            <person name="Gladieux P."/>
            <person name="Hiltunen Thoren M."/>
            <person name="Johannesson H."/>
        </authorList>
    </citation>
    <scope>NUCLEOTIDE SEQUENCE</scope>
    <source>
        <strain evidence="2">CBS 757.83</strain>
    </source>
</reference>
<feature type="compositionally biased region" description="Polar residues" evidence="1">
    <location>
        <begin position="235"/>
        <end position="246"/>
    </location>
</feature>
<feature type="compositionally biased region" description="Polar residues" evidence="1">
    <location>
        <begin position="728"/>
        <end position="744"/>
    </location>
</feature>
<gene>
    <name evidence="2" type="ORF">N658DRAFT_437040</name>
</gene>
<feature type="compositionally biased region" description="Basic and acidic residues" evidence="1">
    <location>
        <begin position="183"/>
        <end position="195"/>
    </location>
</feature>
<proteinExistence type="predicted"/>
<dbReference type="SUPFAM" id="SSF50044">
    <property type="entry name" value="SH3-domain"/>
    <property type="match status" value="1"/>
</dbReference>
<feature type="region of interest" description="Disordered" evidence="1">
    <location>
        <begin position="324"/>
        <end position="377"/>
    </location>
</feature>
<feature type="region of interest" description="Disordered" evidence="1">
    <location>
        <begin position="235"/>
        <end position="310"/>
    </location>
</feature>
<organism evidence="2 3">
    <name type="scientific">Parathielavia hyrcaniae</name>
    <dbReference type="NCBI Taxonomy" id="113614"/>
    <lineage>
        <taxon>Eukaryota</taxon>
        <taxon>Fungi</taxon>
        <taxon>Dikarya</taxon>
        <taxon>Ascomycota</taxon>
        <taxon>Pezizomycotina</taxon>
        <taxon>Sordariomycetes</taxon>
        <taxon>Sordariomycetidae</taxon>
        <taxon>Sordariales</taxon>
        <taxon>Chaetomiaceae</taxon>
        <taxon>Parathielavia</taxon>
    </lineage>
</organism>
<dbReference type="InterPro" id="IPR036028">
    <property type="entry name" value="SH3-like_dom_sf"/>
</dbReference>